<proteinExistence type="predicted"/>
<dbReference type="EMBL" id="JBHTJL010000003">
    <property type="protein sequence ID" value="MFD1061961.1"/>
    <property type="molecule type" value="Genomic_DNA"/>
</dbReference>
<dbReference type="RefSeq" id="WP_386127359.1">
    <property type="nucleotide sequence ID" value="NZ_JBHTJL010000003.1"/>
</dbReference>
<dbReference type="Proteomes" id="UP001597013">
    <property type="component" value="Unassembled WGS sequence"/>
</dbReference>
<comment type="caution">
    <text evidence="1">The sequence shown here is derived from an EMBL/GenBank/DDBJ whole genome shotgun (WGS) entry which is preliminary data.</text>
</comment>
<keyword evidence="2" id="KW-1185">Reference proteome</keyword>
<reference evidence="2" key="1">
    <citation type="journal article" date="2019" name="Int. J. Syst. Evol. Microbiol.">
        <title>The Global Catalogue of Microorganisms (GCM) 10K type strain sequencing project: providing services to taxonomists for standard genome sequencing and annotation.</title>
        <authorList>
            <consortium name="The Broad Institute Genomics Platform"/>
            <consortium name="The Broad Institute Genome Sequencing Center for Infectious Disease"/>
            <person name="Wu L."/>
            <person name="Ma J."/>
        </authorList>
    </citation>
    <scope>NUCLEOTIDE SEQUENCE [LARGE SCALE GENOMIC DNA]</scope>
    <source>
        <strain evidence="2">CCUG 62215</strain>
    </source>
</reference>
<name>A0ABW3N6V1_9FLAO</name>
<organism evidence="1 2">
    <name type="scientific">Winogradskyella litorisediminis</name>
    <dbReference type="NCBI Taxonomy" id="1156618"/>
    <lineage>
        <taxon>Bacteria</taxon>
        <taxon>Pseudomonadati</taxon>
        <taxon>Bacteroidota</taxon>
        <taxon>Flavobacteriia</taxon>
        <taxon>Flavobacteriales</taxon>
        <taxon>Flavobacteriaceae</taxon>
        <taxon>Winogradskyella</taxon>
    </lineage>
</organism>
<gene>
    <name evidence="1" type="ORF">ACFQ1Q_01785</name>
</gene>
<evidence type="ECO:0000313" key="1">
    <source>
        <dbReference type="EMBL" id="MFD1061961.1"/>
    </source>
</evidence>
<protein>
    <submittedName>
        <fullName evidence="1">Uncharacterized protein</fullName>
    </submittedName>
</protein>
<accession>A0ABW3N6V1</accession>
<evidence type="ECO:0000313" key="2">
    <source>
        <dbReference type="Proteomes" id="UP001597013"/>
    </source>
</evidence>
<sequence length="170" mass="19516">MIFRNEFTEFCEKFNLGKWVFKATELKNVLTFHKSDLIKINNLHKIYNGEQGGLVIGKLHCDGGVHMIKPNKDGTEFTYAGEMEGWEYISTSAKTVEHVNSLVNINDSVKPKNDCVSSEFEIPKNCNIIDMTESVIQILYLSRFTQVIINRESTKRNIKNIIKIEQKNKG</sequence>